<dbReference type="PANTHER" id="PTHR44129">
    <property type="entry name" value="WD REPEAT-CONTAINING PROTEIN POP1"/>
    <property type="match status" value="1"/>
</dbReference>
<keyword evidence="2" id="KW-0677">Repeat</keyword>
<name>A0A448WM38_9PLAT</name>
<protein>
    <submittedName>
        <fullName evidence="4">Uncharacterized protein</fullName>
    </submittedName>
</protein>
<feature type="repeat" description="WD" evidence="3">
    <location>
        <begin position="66"/>
        <end position="107"/>
    </location>
</feature>
<evidence type="ECO:0000256" key="2">
    <source>
        <dbReference type="ARBA" id="ARBA00022737"/>
    </source>
</evidence>
<sequence>MAAGTINGTVMLCDLETGHVQPLDGHAMPVRSLSFSADGRLLASASDDKQIRIYDVHDGRLVVPRLTGHAGWVVSVEFPPSGQTLVSASTDKTVRVWNISNSTEVHAFREHEDQVCLGLY</sequence>
<dbReference type="OrthoDB" id="17410at2759"/>
<dbReference type="InterPro" id="IPR001680">
    <property type="entry name" value="WD40_rpt"/>
</dbReference>
<dbReference type="SUPFAM" id="SSF50978">
    <property type="entry name" value="WD40 repeat-like"/>
    <property type="match status" value="1"/>
</dbReference>
<feature type="repeat" description="WD" evidence="3">
    <location>
        <begin position="23"/>
        <end position="64"/>
    </location>
</feature>
<evidence type="ECO:0000313" key="5">
    <source>
        <dbReference type="Proteomes" id="UP000784294"/>
    </source>
</evidence>
<keyword evidence="5" id="KW-1185">Reference proteome</keyword>
<dbReference type="InterPro" id="IPR015943">
    <property type="entry name" value="WD40/YVTN_repeat-like_dom_sf"/>
</dbReference>
<dbReference type="InterPro" id="IPR036322">
    <property type="entry name" value="WD40_repeat_dom_sf"/>
</dbReference>
<dbReference type="PROSITE" id="PS00678">
    <property type="entry name" value="WD_REPEATS_1"/>
    <property type="match status" value="1"/>
</dbReference>
<gene>
    <name evidence="4" type="ORF">PXEA_LOCUS8641</name>
</gene>
<keyword evidence="1 3" id="KW-0853">WD repeat</keyword>
<comment type="caution">
    <text evidence="4">The sequence shown here is derived from an EMBL/GenBank/DDBJ whole genome shotgun (WGS) entry which is preliminary data.</text>
</comment>
<dbReference type="SMART" id="SM00320">
    <property type="entry name" value="WD40"/>
    <property type="match status" value="2"/>
</dbReference>
<dbReference type="Pfam" id="PF00400">
    <property type="entry name" value="WD40"/>
    <property type="match status" value="2"/>
</dbReference>
<dbReference type="PROSITE" id="PS50082">
    <property type="entry name" value="WD_REPEATS_2"/>
    <property type="match status" value="2"/>
</dbReference>
<reference evidence="4" key="1">
    <citation type="submission" date="2018-11" db="EMBL/GenBank/DDBJ databases">
        <authorList>
            <consortium name="Pathogen Informatics"/>
        </authorList>
    </citation>
    <scope>NUCLEOTIDE SEQUENCE</scope>
</reference>
<organism evidence="4 5">
    <name type="scientific">Protopolystoma xenopodis</name>
    <dbReference type="NCBI Taxonomy" id="117903"/>
    <lineage>
        <taxon>Eukaryota</taxon>
        <taxon>Metazoa</taxon>
        <taxon>Spiralia</taxon>
        <taxon>Lophotrochozoa</taxon>
        <taxon>Platyhelminthes</taxon>
        <taxon>Monogenea</taxon>
        <taxon>Polyopisthocotylea</taxon>
        <taxon>Polystomatidea</taxon>
        <taxon>Polystomatidae</taxon>
        <taxon>Protopolystoma</taxon>
    </lineage>
</organism>
<dbReference type="InterPro" id="IPR050349">
    <property type="entry name" value="WD_LIS1/nudF_dynein_reg"/>
</dbReference>
<accession>A0A448WM38</accession>
<dbReference type="Gene3D" id="2.130.10.10">
    <property type="entry name" value="YVTN repeat-like/Quinoprotein amine dehydrogenase"/>
    <property type="match status" value="1"/>
</dbReference>
<evidence type="ECO:0000256" key="1">
    <source>
        <dbReference type="ARBA" id="ARBA00022574"/>
    </source>
</evidence>
<evidence type="ECO:0000313" key="4">
    <source>
        <dbReference type="EMBL" id="VEL15201.1"/>
    </source>
</evidence>
<dbReference type="Proteomes" id="UP000784294">
    <property type="component" value="Unassembled WGS sequence"/>
</dbReference>
<dbReference type="AlphaFoldDB" id="A0A448WM38"/>
<proteinExistence type="predicted"/>
<dbReference type="InterPro" id="IPR019775">
    <property type="entry name" value="WD40_repeat_CS"/>
</dbReference>
<evidence type="ECO:0000256" key="3">
    <source>
        <dbReference type="PROSITE-ProRule" id="PRU00221"/>
    </source>
</evidence>
<dbReference type="PROSITE" id="PS50294">
    <property type="entry name" value="WD_REPEATS_REGION"/>
    <property type="match status" value="2"/>
</dbReference>
<dbReference type="EMBL" id="CAAALY010023801">
    <property type="protein sequence ID" value="VEL15201.1"/>
    <property type="molecule type" value="Genomic_DNA"/>
</dbReference>